<dbReference type="Gene3D" id="3.40.50.2000">
    <property type="entry name" value="Glycogen Phosphorylase B"/>
    <property type="match status" value="1"/>
</dbReference>
<proteinExistence type="predicted"/>
<evidence type="ECO:0000313" key="2">
    <source>
        <dbReference type="EMBL" id="ESL01646.1"/>
    </source>
</evidence>
<dbReference type="SUPFAM" id="SSF53756">
    <property type="entry name" value="UDP-Glycosyltransferase/glycogen phosphorylase"/>
    <property type="match status" value="1"/>
</dbReference>
<feature type="domain" description="Spore protein YkvP/CgeB glycosyl transferase-like" evidence="1">
    <location>
        <begin position="401"/>
        <end position="545"/>
    </location>
</feature>
<accession>V2Y1U0</accession>
<sequence>MEAELKKYLSLDENGYSFLDILLDERVVFGDLAVSRDLVRKAGGINTRLKAKRKYELVLRIAEFGNVKIEEAVDDDDITACNSLEKQDESFIFFDDNETEGNIIDSLTTDCYLIAKYSEKLIVHNLFNPAVETILAEAEDKGFKDEAVAMLEGFLSKNDSFYNIDDCTRPVLIFKGNDTCYNVLNTFADELKKSIEKSGYKTEIFDVDREDWKEVVRYQNKHYKAVVGFQSFLFSVKMEDGKRYLADSIKAPKFNFLLDAPICFSSHLGYKASDFTILTHDINYKNFLEKHYKQQAKILPPGGIIFKNPVNINERKYELTFLGSYGDYRKILLELEGLSTEDKAVGKALFEKLKLEPELTLEAGFDKAIKEKGLAMDEDTYLARLHSVRRVLYAASYYFREKAIKAILESGLRLTVFGESFKNSPFVNYKNLNICEEVPAERSLEVYGNSKISLNFMTWHKAGLTERMANIMLAGAVLITDYTDGFNEGSGEDFVDFKLSDIDCLPEKIKELLKNESLLSKIAHNGRKRALNSMTWDKRAEELLELI</sequence>
<dbReference type="EMBL" id="ACIL03000021">
    <property type="protein sequence ID" value="ESL01646.1"/>
    <property type="molecule type" value="Genomic_DNA"/>
</dbReference>
<gene>
    <name evidence="2" type="ORF">GCWU0000282_003207</name>
</gene>
<reference evidence="2 3" key="1">
    <citation type="submission" date="2013-06" db="EMBL/GenBank/DDBJ databases">
        <authorList>
            <person name="Weinstock G."/>
            <person name="Sodergren E."/>
            <person name="Clifton S."/>
            <person name="Fulton L."/>
            <person name="Fulton B."/>
            <person name="Courtney L."/>
            <person name="Fronick C."/>
            <person name="Harrison M."/>
            <person name="Strong C."/>
            <person name="Farmer C."/>
            <person name="Delahaunty K."/>
            <person name="Markovic C."/>
            <person name="Hall O."/>
            <person name="Minx P."/>
            <person name="Tomlinson C."/>
            <person name="Mitreva M."/>
            <person name="Nelson J."/>
            <person name="Hou S."/>
            <person name="Wollam A."/>
            <person name="Pepin K.H."/>
            <person name="Johnson M."/>
            <person name="Bhonagiri V."/>
            <person name="Nash W.E."/>
            <person name="Warren W."/>
            <person name="Chinwalla A."/>
            <person name="Mardis E.R."/>
            <person name="Wilson R.K."/>
        </authorList>
    </citation>
    <scope>NUCLEOTIDE SEQUENCE [LARGE SCALE GENOMIC DNA]</scope>
    <source>
        <strain evidence="2 3">ATCC 51271</strain>
    </source>
</reference>
<evidence type="ECO:0000313" key="3">
    <source>
        <dbReference type="Proteomes" id="UP000018227"/>
    </source>
</evidence>
<dbReference type="eggNOG" id="COG4641">
    <property type="taxonomic scope" value="Bacteria"/>
</dbReference>
<evidence type="ECO:0000259" key="1">
    <source>
        <dbReference type="Pfam" id="PF13524"/>
    </source>
</evidence>
<dbReference type="InterPro" id="IPR055259">
    <property type="entry name" value="YkvP/CgeB_Glyco_trans-like"/>
</dbReference>
<comment type="caution">
    <text evidence="2">The sequence shown here is derived from an EMBL/GenBank/DDBJ whole genome shotgun (WGS) entry which is preliminary data.</text>
</comment>
<keyword evidence="3" id="KW-1185">Reference proteome</keyword>
<name>V2Y1U0_9FIRM</name>
<dbReference type="HOGENOM" id="CLU_037740_0_0_9"/>
<dbReference type="AlphaFoldDB" id="V2Y1U0"/>
<dbReference type="Proteomes" id="UP000018227">
    <property type="component" value="Unassembled WGS sequence"/>
</dbReference>
<dbReference type="STRING" id="592026.GCWU0000282_003207"/>
<dbReference type="Pfam" id="PF13524">
    <property type="entry name" value="Glyco_trans_1_2"/>
    <property type="match status" value="1"/>
</dbReference>
<organism evidence="2 3">
    <name type="scientific">Catonella morbi ATCC 51271</name>
    <dbReference type="NCBI Taxonomy" id="592026"/>
    <lineage>
        <taxon>Bacteria</taxon>
        <taxon>Bacillati</taxon>
        <taxon>Bacillota</taxon>
        <taxon>Clostridia</taxon>
        <taxon>Lachnospirales</taxon>
        <taxon>Lachnospiraceae</taxon>
        <taxon>Catonella</taxon>
    </lineage>
</organism>
<protein>
    <recommendedName>
        <fullName evidence="1">Spore protein YkvP/CgeB glycosyl transferase-like domain-containing protein</fullName>
    </recommendedName>
</protein>